<feature type="compositionally biased region" description="Low complexity" evidence="1">
    <location>
        <begin position="18"/>
        <end position="28"/>
    </location>
</feature>
<dbReference type="Proteomes" id="UP000092993">
    <property type="component" value="Unassembled WGS sequence"/>
</dbReference>
<evidence type="ECO:0000256" key="1">
    <source>
        <dbReference type="SAM" id="MobiDB-lite"/>
    </source>
</evidence>
<organism evidence="2 3">
    <name type="scientific">Grifola frondosa</name>
    <name type="common">Maitake</name>
    <name type="synonym">Polyporus frondosus</name>
    <dbReference type="NCBI Taxonomy" id="5627"/>
    <lineage>
        <taxon>Eukaryota</taxon>
        <taxon>Fungi</taxon>
        <taxon>Dikarya</taxon>
        <taxon>Basidiomycota</taxon>
        <taxon>Agaricomycotina</taxon>
        <taxon>Agaricomycetes</taxon>
        <taxon>Polyporales</taxon>
        <taxon>Grifolaceae</taxon>
        <taxon>Grifola</taxon>
    </lineage>
</organism>
<feature type="compositionally biased region" description="Polar residues" evidence="1">
    <location>
        <begin position="1"/>
        <end position="17"/>
    </location>
</feature>
<proteinExistence type="predicted"/>
<keyword evidence="3" id="KW-1185">Reference proteome</keyword>
<dbReference type="EMBL" id="LUGG01000017">
    <property type="protein sequence ID" value="OBZ69371.1"/>
    <property type="molecule type" value="Genomic_DNA"/>
</dbReference>
<feature type="compositionally biased region" description="Polar residues" evidence="1">
    <location>
        <begin position="478"/>
        <end position="491"/>
    </location>
</feature>
<sequence>MAPKPSSTVAASTTSNQAEEIAPAIHPEASNESTNLSCTSQNVSEESYFMSNALNQGCPPKLTDATPASSSSLHVTQVPATNDCASYLVSVRDQHARYMLHTHHIKVRDFAYESTLPPVIPVRRKMEAGPRPLKRTRAYFEPDPDVQTTYYTDSDATDPSQGERVTKKLKTCSRRSLEPVYTALQMPVFHVTTPGVFYAPRTQPSATAACADARIPVVLTKASSTRAAPLSIDVECSQGMRQDSEPWIDTPPVSPGGSFLVPVADSIPPLQFGETSQQPLPVAAVTMSQLAFLPEHSQTRPQLDFPQASAQSNTLPFAQCGCFPSAEFRAPSASPCPPPHCSPPPRCSPRCSPRYPSRCPTRKNLRREPLDISAADSAVAEGSAARYNTRSRAVASTTRGLSDPRMPQGRIGLLRASGVISDSDSAASMDLMISQPSHSFYSDPDSYGILPVTTAFRCDSESMSESLSLPSSPVESSIHSTWMPSTQHYRD</sequence>
<dbReference type="OMA" id="DSEPWID"/>
<accession>A0A1C7LXE8</accession>
<name>A0A1C7LXE8_GRIFR</name>
<feature type="region of interest" description="Disordered" evidence="1">
    <location>
        <begin position="462"/>
        <end position="491"/>
    </location>
</feature>
<reference evidence="2 3" key="1">
    <citation type="submission" date="2016-03" db="EMBL/GenBank/DDBJ databases">
        <title>Whole genome sequencing of Grifola frondosa 9006-11.</title>
        <authorList>
            <person name="Min B."/>
            <person name="Park H."/>
            <person name="Kim J.-G."/>
            <person name="Cho H."/>
            <person name="Oh Y.-L."/>
            <person name="Kong W.-S."/>
            <person name="Choi I.-G."/>
        </authorList>
    </citation>
    <scope>NUCLEOTIDE SEQUENCE [LARGE SCALE GENOMIC DNA]</scope>
    <source>
        <strain evidence="2 3">9006-11</strain>
    </source>
</reference>
<gene>
    <name evidence="2" type="ORF">A0H81_10601</name>
</gene>
<dbReference type="AlphaFoldDB" id="A0A1C7LXE8"/>
<feature type="compositionally biased region" description="Low complexity" evidence="1">
    <location>
        <begin position="462"/>
        <end position="477"/>
    </location>
</feature>
<evidence type="ECO:0000313" key="2">
    <source>
        <dbReference type="EMBL" id="OBZ69371.1"/>
    </source>
</evidence>
<evidence type="ECO:0000313" key="3">
    <source>
        <dbReference type="Proteomes" id="UP000092993"/>
    </source>
</evidence>
<dbReference type="OrthoDB" id="3232876at2759"/>
<protein>
    <submittedName>
        <fullName evidence="2">Uncharacterized protein</fullName>
    </submittedName>
</protein>
<feature type="region of interest" description="Disordered" evidence="1">
    <location>
        <begin position="1"/>
        <end position="39"/>
    </location>
</feature>
<comment type="caution">
    <text evidence="2">The sequence shown here is derived from an EMBL/GenBank/DDBJ whole genome shotgun (WGS) entry which is preliminary data.</text>
</comment>
<feature type="compositionally biased region" description="Polar residues" evidence="1">
    <location>
        <begin position="30"/>
        <end position="39"/>
    </location>
</feature>